<dbReference type="InterPro" id="IPR002110">
    <property type="entry name" value="Ankyrin_rpt"/>
</dbReference>
<keyword evidence="1" id="KW-0040">ANK repeat</keyword>
<sequence length="303" mass="32477">MMTTTGDAATTVNALVVDVTNAKLMVAKSRGDCQGLKDLMNKEEDATTMVVVMATKQAEAAKPLPNLACMHPLLAAAACQGNWKELNYLLNRSAEASMMPSEEFIARLAAYTATAATTAEVADIIIEEGWTASLLMGVTVEGDTPLHLVAANGDGNDYKDCADLIHGKEKHLLSKQNKKGDTPLHCAARARRSEMVSHLIDLARRDGILEGLLRMENNSKETALHQAVLVGDNDMVKRLLKADPELACFPKQGATSPMYLAILLKMGKIAETLHDESKDNDLSYSGPSGQNALHAAVLRGPGI</sequence>
<dbReference type="EMBL" id="CP144751">
    <property type="protein sequence ID" value="WVZ83129.1"/>
    <property type="molecule type" value="Genomic_DNA"/>
</dbReference>
<dbReference type="Gene3D" id="1.25.40.20">
    <property type="entry name" value="Ankyrin repeat-containing domain"/>
    <property type="match status" value="2"/>
</dbReference>
<dbReference type="SUPFAM" id="SSF48403">
    <property type="entry name" value="Ankyrin repeat"/>
    <property type="match status" value="1"/>
</dbReference>
<dbReference type="PROSITE" id="PS50088">
    <property type="entry name" value="ANK_REPEAT"/>
    <property type="match status" value="1"/>
</dbReference>
<dbReference type="InterPro" id="IPR036770">
    <property type="entry name" value="Ankyrin_rpt-contain_sf"/>
</dbReference>
<dbReference type="PANTHER" id="PTHR24121">
    <property type="entry name" value="NO MECHANORECEPTOR POTENTIAL C, ISOFORM D-RELATED"/>
    <property type="match status" value="1"/>
</dbReference>
<dbReference type="PROSITE" id="PS50297">
    <property type="entry name" value="ANK_REP_REGION"/>
    <property type="match status" value="1"/>
</dbReference>
<dbReference type="Pfam" id="PF12796">
    <property type="entry name" value="Ank_2"/>
    <property type="match status" value="1"/>
</dbReference>
<evidence type="ECO:0000256" key="1">
    <source>
        <dbReference type="PROSITE-ProRule" id="PRU00023"/>
    </source>
</evidence>
<organism evidence="2 3">
    <name type="scientific">Paspalum notatum var. saurae</name>
    <dbReference type="NCBI Taxonomy" id="547442"/>
    <lineage>
        <taxon>Eukaryota</taxon>
        <taxon>Viridiplantae</taxon>
        <taxon>Streptophyta</taxon>
        <taxon>Embryophyta</taxon>
        <taxon>Tracheophyta</taxon>
        <taxon>Spermatophyta</taxon>
        <taxon>Magnoliopsida</taxon>
        <taxon>Liliopsida</taxon>
        <taxon>Poales</taxon>
        <taxon>Poaceae</taxon>
        <taxon>PACMAD clade</taxon>
        <taxon>Panicoideae</taxon>
        <taxon>Andropogonodae</taxon>
        <taxon>Paspaleae</taxon>
        <taxon>Paspalinae</taxon>
        <taxon>Paspalum</taxon>
    </lineage>
</organism>
<reference evidence="2 3" key="1">
    <citation type="submission" date="2024-02" db="EMBL/GenBank/DDBJ databases">
        <title>High-quality chromosome-scale genome assembly of Pensacola bahiagrass (Paspalum notatum Flugge var. saurae).</title>
        <authorList>
            <person name="Vega J.M."/>
            <person name="Podio M."/>
            <person name="Orjuela J."/>
            <person name="Siena L.A."/>
            <person name="Pessino S.C."/>
            <person name="Combes M.C."/>
            <person name="Mariac C."/>
            <person name="Albertini E."/>
            <person name="Pupilli F."/>
            <person name="Ortiz J.P.A."/>
            <person name="Leblanc O."/>
        </authorList>
    </citation>
    <scope>NUCLEOTIDE SEQUENCE [LARGE SCALE GENOMIC DNA]</scope>
    <source>
        <strain evidence="2">R1</strain>
        <tissue evidence="2">Leaf</tissue>
    </source>
</reference>
<dbReference type="PANTHER" id="PTHR24121:SF21">
    <property type="entry name" value="ANKYRIN REPEAT FAMILY PROTEIN"/>
    <property type="match status" value="1"/>
</dbReference>
<keyword evidence="3" id="KW-1185">Reference proteome</keyword>
<evidence type="ECO:0000313" key="3">
    <source>
        <dbReference type="Proteomes" id="UP001341281"/>
    </source>
</evidence>
<proteinExistence type="predicted"/>
<dbReference type="Proteomes" id="UP001341281">
    <property type="component" value="Chromosome 07"/>
</dbReference>
<protein>
    <submittedName>
        <fullName evidence="2">Uncharacterized protein</fullName>
    </submittedName>
</protein>
<evidence type="ECO:0000313" key="2">
    <source>
        <dbReference type="EMBL" id="WVZ83129.1"/>
    </source>
</evidence>
<dbReference type="AlphaFoldDB" id="A0AAQ3TZV6"/>
<feature type="repeat" description="ANK" evidence="1">
    <location>
        <begin position="179"/>
        <end position="201"/>
    </location>
</feature>
<name>A0AAQ3TZV6_PASNO</name>
<accession>A0AAQ3TZV6</accession>
<gene>
    <name evidence="2" type="ORF">U9M48_030305</name>
</gene>
<dbReference type="SMART" id="SM00248">
    <property type="entry name" value="ANK"/>
    <property type="match status" value="4"/>
</dbReference>